<dbReference type="Proteomes" id="UP000019225">
    <property type="component" value="Chromosome"/>
</dbReference>
<gene>
    <name evidence="1" type="ORF">KALB_3787</name>
</gene>
<dbReference type="OrthoDB" id="4115692at2"/>
<accession>W5W9F8</accession>
<organism evidence="1 2">
    <name type="scientific">Kutzneria albida DSM 43870</name>
    <dbReference type="NCBI Taxonomy" id="1449976"/>
    <lineage>
        <taxon>Bacteria</taxon>
        <taxon>Bacillati</taxon>
        <taxon>Actinomycetota</taxon>
        <taxon>Actinomycetes</taxon>
        <taxon>Pseudonocardiales</taxon>
        <taxon>Pseudonocardiaceae</taxon>
        <taxon>Kutzneria</taxon>
    </lineage>
</organism>
<protein>
    <submittedName>
        <fullName evidence="1">Uncharacterized protein</fullName>
    </submittedName>
</protein>
<sequence length="232" mass="24527">MAADEQSPEPVLDVALPPQEMIGVELVPRQVMHGARRDRLVGRVSLGVPHVKALDSDALADLGLRHHEGGEDRAYCLLAFAVNFAVNHPDPVLDATVGVVLRNDTAPGSAPVARSLDPLRLARARARTSTIGISAKLGIVEPQVSRGVTDSGGEPFLIADGLGSHEPAWSFRATHHQDLVGPYQLLMVVESPRGAKTSALLALAATVRHSLLGVISYRAEVPPDLALVPLTA</sequence>
<dbReference type="AlphaFoldDB" id="W5W9F8"/>
<evidence type="ECO:0000313" key="1">
    <source>
        <dbReference type="EMBL" id="AHH97151.1"/>
    </source>
</evidence>
<keyword evidence="2" id="KW-1185">Reference proteome</keyword>
<evidence type="ECO:0000313" key="2">
    <source>
        <dbReference type="Proteomes" id="UP000019225"/>
    </source>
</evidence>
<dbReference type="eggNOG" id="ENOG5033V5A">
    <property type="taxonomic scope" value="Bacteria"/>
</dbReference>
<dbReference type="RefSeq" id="WP_025357255.1">
    <property type="nucleotide sequence ID" value="NZ_CP007155.1"/>
</dbReference>
<dbReference type="HOGENOM" id="CLU_1193572_0_0_11"/>
<name>W5W9F8_9PSEU</name>
<reference evidence="1 2" key="1">
    <citation type="journal article" date="2014" name="BMC Genomics">
        <title>Complete genome sequence of producer of the glycopeptide antibiotic Aculeximycin Kutzneria albida DSM 43870T, a representative of minor genus of Pseudonocardiaceae.</title>
        <authorList>
            <person name="Rebets Y."/>
            <person name="Tokovenko B."/>
            <person name="Lushchyk I."/>
            <person name="Ruckert C."/>
            <person name="Zaburannyi N."/>
            <person name="Bechthold A."/>
            <person name="Kalinowski J."/>
            <person name="Luzhetskyy A."/>
        </authorList>
    </citation>
    <scope>NUCLEOTIDE SEQUENCE [LARGE SCALE GENOMIC DNA]</scope>
    <source>
        <strain evidence="1">DSM 43870</strain>
    </source>
</reference>
<dbReference type="KEGG" id="kal:KALB_3787"/>
<proteinExistence type="predicted"/>
<dbReference type="EMBL" id="CP007155">
    <property type="protein sequence ID" value="AHH97151.1"/>
    <property type="molecule type" value="Genomic_DNA"/>
</dbReference>